<proteinExistence type="predicted"/>
<dbReference type="PANTHER" id="PTHR14167:SF28">
    <property type="entry name" value="SH3 DOMAIN-CONTAINING PROTEIN 21"/>
    <property type="match status" value="1"/>
</dbReference>
<dbReference type="InterPro" id="IPR001452">
    <property type="entry name" value="SH3_domain"/>
</dbReference>
<dbReference type="Ensembl" id="ENSCLAT00000022020.1">
    <property type="protein sequence ID" value="ENSCLAP00000021817.1"/>
    <property type="gene ID" value="ENSCLAG00000014941.1"/>
</dbReference>
<feature type="compositionally biased region" description="Basic and acidic residues" evidence="3">
    <location>
        <begin position="548"/>
        <end position="560"/>
    </location>
</feature>
<feature type="compositionally biased region" description="Basic and acidic residues" evidence="3">
    <location>
        <begin position="583"/>
        <end position="604"/>
    </location>
</feature>
<sequence>MCFSPPLHLKLKAFEPRGWAQAGRKGEVASLERAREKAETPAQARSPGGPHRQNRAKPAEPGRPLSLAHVRSQHLRPDLWLVSPPSLPRRLTLPSPKQCSVASRTGQALEGAPEVMEVLVLARYRARKEDELSLAPGDVVRQVRQGPARGWLRGELGGRCGLFPKRLVQEIPEALRVAGEALRPRCARRPRQPSKSRGPQRWCKVNFNYSPEQVDELKLQAGETVEVIKEIEDGWWLGKKNGQLGAFPSNFVELLDSGPPSLGNTDLPSISPGPQQPPKLAGLTFDSPPDYLRTVSHPETYRALFDYQPEAPDELPLKRGDEVKVLRKCTEDKGWWEGECRGKRGVFPDNFVLPPPPVKKLVPRRVVSRELVSKEPKKLMARTSLPTVKKPVTAPTGPSKARTPCGDSQKRPSRDAGSSGSFLSGVPGPPGRKRSNTQALRQHSAPSQKTQTVDEDSTPQRVFSTDAVPALEVPSKDEALGQFMAPALENLMTPEQGLPQEVSPGKGTQPQRFSPEECLHQRQALAAMETQSQEEVPVPEQAPLQPESSERRQRDSRLFQEESESQPGPAPALEKALPQEEATALRKEAPAKEEPTPKDCKEQGVPHPQTPHTSKQTPEPPGTPTFHSLVVQNSENKNDGVDMTSLMHEVTSLRSALERLGLQLERKMTQVWEELRKEKEKLRSLEVQIMQRTQKSTAQGFKHAATQTQ</sequence>
<protein>
    <submittedName>
        <fullName evidence="5">SH3 domain containing 21</fullName>
    </submittedName>
</protein>
<keyword evidence="6" id="KW-1185">Reference proteome</keyword>
<dbReference type="Proteomes" id="UP000694398">
    <property type="component" value="Unassembled WGS sequence"/>
</dbReference>
<keyword evidence="1 2" id="KW-0728">SH3 domain</keyword>
<dbReference type="SUPFAM" id="SSF50044">
    <property type="entry name" value="SH3-domain"/>
    <property type="match status" value="3"/>
</dbReference>
<name>A0A8C2W1Y6_CHILA</name>
<dbReference type="Pfam" id="PF00018">
    <property type="entry name" value="SH3_1"/>
    <property type="match status" value="1"/>
</dbReference>
<feature type="compositionally biased region" description="Polar residues" evidence="3">
    <location>
        <begin position="436"/>
        <end position="451"/>
    </location>
</feature>
<reference evidence="5" key="2">
    <citation type="submission" date="2025-09" db="UniProtKB">
        <authorList>
            <consortium name="Ensembl"/>
        </authorList>
    </citation>
    <scope>IDENTIFICATION</scope>
</reference>
<dbReference type="OrthoDB" id="9632165at2759"/>
<dbReference type="GeneID" id="102029931"/>
<dbReference type="InterPro" id="IPR036028">
    <property type="entry name" value="SH3-like_dom_sf"/>
</dbReference>
<dbReference type="Gene3D" id="2.30.30.40">
    <property type="entry name" value="SH3 Domains"/>
    <property type="match status" value="3"/>
</dbReference>
<reference evidence="5" key="1">
    <citation type="submission" date="2025-08" db="UniProtKB">
        <authorList>
            <consortium name="Ensembl"/>
        </authorList>
    </citation>
    <scope>IDENTIFICATION</scope>
</reference>
<evidence type="ECO:0000259" key="4">
    <source>
        <dbReference type="PROSITE" id="PS50002"/>
    </source>
</evidence>
<evidence type="ECO:0000313" key="5">
    <source>
        <dbReference type="Ensembl" id="ENSCLAP00000021817.1"/>
    </source>
</evidence>
<evidence type="ECO:0000256" key="1">
    <source>
        <dbReference type="ARBA" id="ARBA00022443"/>
    </source>
</evidence>
<gene>
    <name evidence="5" type="primary">SH3D21</name>
</gene>
<dbReference type="GO" id="GO:0016477">
    <property type="term" value="P:cell migration"/>
    <property type="evidence" value="ECO:0007669"/>
    <property type="project" value="TreeGrafter"/>
</dbReference>
<dbReference type="InterPro" id="IPR035468">
    <property type="entry name" value="SH3D21_SH3"/>
</dbReference>
<feature type="region of interest" description="Disordered" evidence="3">
    <location>
        <begin position="488"/>
        <end position="641"/>
    </location>
</feature>
<dbReference type="GeneTree" id="ENSGT00940000160627"/>
<feature type="domain" description="SH3" evidence="4">
    <location>
        <begin position="198"/>
        <end position="257"/>
    </location>
</feature>
<accession>A0A8C2W1Y6</accession>
<dbReference type="CTD" id="79729"/>
<dbReference type="PRINTS" id="PR00499">
    <property type="entry name" value="P67PHOX"/>
</dbReference>
<dbReference type="PROSITE" id="PS50002">
    <property type="entry name" value="SH3"/>
    <property type="match status" value="3"/>
</dbReference>
<evidence type="ECO:0000256" key="2">
    <source>
        <dbReference type="PROSITE-ProRule" id="PRU00192"/>
    </source>
</evidence>
<dbReference type="OMA" id="KGPRVNK"/>
<feature type="domain" description="SH3" evidence="4">
    <location>
        <begin position="113"/>
        <end position="173"/>
    </location>
</feature>
<dbReference type="Pfam" id="PF14604">
    <property type="entry name" value="SH3_9"/>
    <property type="match status" value="2"/>
</dbReference>
<dbReference type="RefSeq" id="XP_013374957.1">
    <property type="nucleotide sequence ID" value="XM_013519503.1"/>
</dbReference>
<dbReference type="AlphaFoldDB" id="A0A8C2W1Y6"/>
<evidence type="ECO:0000313" key="6">
    <source>
        <dbReference type="Proteomes" id="UP000694398"/>
    </source>
</evidence>
<dbReference type="CDD" id="cd11874">
    <property type="entry name" value="SH3_CD2AP-like_2"/>
    <property type="match status" value="1"/>
</dbReference>
<dbReference type="InterPro" id="IPR050384">
    <property type="entry name" value="Endophilin_SH3RF"/>
</dbReference>
<dbReference type="GO" id="GO:0007015">
    <property type="term" value="P:actin filament organization"/>
    <property type="evidence" value="ECO:0007669"/>
    <property type="project" value="TreeGrafter"/>
</dbReference>
<dbReference type="PRINTS" id="PR00452">
    <property type="entry name" value="SH3DOMAIN"/>
</dbReference>
<dbReference type="SMART" id="SM00326">
    <property type="entry name" value="SH3"/>
    <property type="match status" value="3"/>
</dbReference>
<feature type="region of interest" description="Disordered" evidence="3">
    <location>
        <begin position="18"/>
        <end position="63"/>
    </location>
</feature>
<dbReference type="PANTHER" id="PTHR14167">
    <property type="entry name" value="SH3 DOMAIN-CONTAINING"/>
    <property type="match status" value="1"/>
</dbReference>
<feature type="domain" description="SH3" evidence="4">
    <location>
        <begin position="296"/>
        <end position="357"/>
    </location>
</feature>
<dbReference type="CDD" id="cd12142">
    <property type="entry name" value="SH3_D21-like"/>
    <property type="match status" value="1"/>
</dbReference>
<feature type="compositionally biased region" description="Basic and acidic residues" evidence="3">
    <location>
        <begin position="24"/>
        <end position="39"/>
    </location>
</feature>
<feature type="region of interest" description="Disordered" evidence="3">
    <location>
        <begin position="377"/>
        <end position="475"/>
    </location>
</feature>
<organism evidence="5 6">
    <name type="scientific">Chinchilla lanigera</name>
    <name type="common">Long-tailed chinchilla</name>
    <name type="synonym">Chinchilla villidera</name>
    <dbReference type="NCBI Taxonomy" id="34839"/>
    <lineage>
        <taxon>Eukaryota</taxon>
        <taxon>Metazoa</taxon>
        <taxon>Chordata</taxon>
        <taxon>Craniata</taxon>
        <taxon>Vertebrata</taxon>
        <taxon>Euteleostomi</taxon>
        <taxon>Mammalia</taxon>
        <taxon>Eutheria</taxon>
        <taxon>Euarchontoglires</taxon>
        <taxon>Glires</taxon>
        <taxon>Rodentia</taxon>
        <taxon>Hystricomorpha</taxon>
        <taxon>Chinchillidae</taxon>
        <taxon>Chinchilla</taxon>
    </lineage>
</organism>
<evidence type="ECO:0000256" key="3">
    <source>
        <dbReference type="SAM" id="MobiDB-lite"/>
    </source>
</evidence>